<dbReference type="KEGG" id="krh:KRH_03410"/>
<dbReference type="InterPro" id="IPR036689">
    <property type="entry name" value="ESAT-6-like_sf"/>
</dbReference>
<evidence type="ECO:0008006" key="3">
    <source>
        <dbReference type="Google" id="ProtNLM"/>
    </source>
</evidence>
<dbReference type="AlphaFoldDB" id="B2GFW4"/>
<keyword evidence="2" id="KW-1185">Reference proteome</keyword>
<evidence type="ECO:0000313" key="1">
    <source>
        <dbReference type="EMBL" id="BAG28688.1"/>
    </source>
</evidence>
<protein>
    <recommendedName>
        <fullName evidence="3">WXG100 family type VII secretion target</fullName>
    </recommendedName>
</protein>
<proteinExistence type="predicted"/>
<dbReference type="EMBL" id="AP009152">
    <property type="protein sequence ID" value="BAG28688.1"/>
    <property type="molecule type" value="Genomic_DNA"/>
</dbReference>
<dbReference type="STRING" id="378753.KRH_03410"/>
<name>B2GFW4_KOCRD</name>
<dbReference type="SUPFAM" id="SSF140453">
    <property type="entry name" value="EsxAB dimer-like"/>
    <property type="match status" value="1"/>
</dbReference>
<dbReference type="RefSeq" id="WP_012397415.1">
    <property type="nucleotide sequence ID" value="NC_010617.1"/>
</dbReference>
<gene>
    <name evidence="1" type="ordered locus">KRH_03410</name>
</gene>
<dbReference type="InterPro" id="IPR038332">
    <property type="entry name" value="PPE_sf"/>
</dbReference>
<organism evidence="1 2">
    <name type="scientific">Kocuria rhizophila (strain ATCC 9341 / DSM 348 / NBRC 103217 / DC2201)</name>
    <dbReference type="NCBI Taxonomy" id="378753"/>
    <lineage>
        <taxon>Bacteria</taxon>
        <taxon>Bacillati</taxon>
        <taxon>Actinomycetota</taxon>
        <taxon>Actinomycetes</taxon>
        <taxon>Micrococcales</taxon>
        <taxon>Micrococcaceae</taxon>
        <taxon>Kocuria</taxon>
    </lineage>
</organism>
<evidence type="ECO:0000313" key="2">
    <source>
        <dbReference type="Proteomes" id="UP000008838"/>
    </source>
</evidence>
<dbReference type="eggNOG" id="COG5651">
    <property type="taxonomic scope" value="Bacteria"/>
</dbReference>
<sequence>MTSTLNAAPGLHPGLGAMVHEQLTALAQRYDDAAERLGALGHRVGGLGQAHGAWTGPGSRAFRARVERHERTLARDVETCREAARSVRWAAAVLAERLAALETAAELGAPLVSVLSTLLGPGVVLPSLGSERRG</sequence>
<dbReference type="HOGENOM" id="CLU_1893440_0_0_11"/>
<accession>B2GFW4</accession>
<dbReference type="Gene3D" id="1.20.1260.20">
    <property type="entry name" value="PPE superfamily"/>
    <property type="match status" value="1"/>
</dbReference>
<dbReference type="OrthoDB" id="4883507at2"/>
<reference evidence="1 2" key="1">
    <citation type="journal article" date="2008" name="J. Bacteriol.">
        <title>Complete genome sequence of the soil actinomycete Kocuria rhizophila.</title>
        <authorList>
            <person name="Takarada H."/>
            <person name="Sekine M."/>
            <person name="Kosugi H."/>
            <person name="Matsuo Y."/>
            <person name="Fujisawa T."/>
            <person name="Omata S."/>
            <person name="Kishi E."/>
            <person name="Shimizu A."/>
            <person name="Tsukatani N."/>
            <person name="Tanikawa S."/>
            <person name="Fujita N."/>
            <person name="Harayama S."/>
        </authorList>
    </citation>
    <scope>NUCLEOTIDE SEQUENCE [LARGE SCALE GENOMIC DNA]</scope>
    <source>
        <strain evidence="2">ATCC 9341 / DSM 348 / NBRC 103217 / DC2201</strain>
    </source>
</reference>
<dbReference type="Proteomes" id="UP000008838">
    <property type="component" value="Chromosome"/>
</dbReference>